<dbReference type="OrthoDB" id="60033at2759"/>
<protein>
    <submittedName>
        <fullName evidence="2">Uncharacterized protein</fullName>
    </submittedName>
</protein>
<keyword evidence="3" id="KW-1185">Reference proteome</keyword>
<reference evidence="3" key="1">
    <citation type="journal article" date="2018" name="Gigascience">
        <title>Genome assembly of the Pink Ipe (Handroanthus impetiginosus, Bignoniaceae), a highly valued, ecologically keystone Neotropical timber forest tree.</title>
        <authorList>
            <person name="Silva-Junior O.B."/>
            <person name="Grattapaglia D."/>
            <person name="Novaes E."/>
            <person name="Collevatti R.G."/>
        </authorList>
    </citation>
    <scope>NUCLEOTIDE SEQUENCE [LARGE SCALE GENOMIC DNA]</scope>
    <source>
        <strain evidence="3">cv. UFG-1</strain>
    </source>
</reference>
<dbReference type="AlphaFoldDB" id="A0A2G9G0J8"/>
<accession>A0A2G9G0J8</accession>
<proteinExistence type="predicted"/>
<dbReference type="EMBL" id="NKXS01008188">
    <property type="protein sequence ID" value="PIM98664.1"/>
    <property type="molecule type" value="Genomic_DNA"/>
</dbReference>
<name>A0A2G9G0J8_9LAMI</name>
<organism evidence="2 3">
    <name type="scientific">Handroanthus impetiginosus</name>
    <dbReference type="NCBI Taxonomy" id="429701"/>
    <lineage>
        <taxon>Eukaryota</taxon>
        <taxon>Viridiplantae</taxon>
        <taxon>Streptophyta</taxon>
        <taxon>Embryophyta</taxon>
        <taxon>Tracheophyta</taxon>
        <taxon>Spermatophyta</taxon>
        <taxon>Magnoliopsida</taxon>
        <taxon>eudicotyledons</taxon>
        <taxon>Gunneridae</taxon>
        <taxon>Pentapetalae</taxon>
        <taxon>asterids</taxon>
        <taxon>lamiids</taxon>
        <taxon>Lamiales</taxon>
        <taxon>Bignoniaceae</taxon>
        <taxon>Crescentiina</taxon>
        <taxon>Tabebuia alliance</taxon>
        <taxon>Handroanthus</taxon>
    </lineage>
</organism>
<comment type="caution">
    <text evidence="2">The sequence shown here is derived from an EMBL/GenBank/DDBJ whole genome shotgun (WGS) entry which is preliminary data.</text>
</comment>
<feature type="region of interest" description="Disordered" evidence="1">
    <location>
        <begin position="344"/>
        <end position="363"/>
    </location>
</feature>
<gene>
    <name evidence="2" type="ORF">CDL12_28855</name>
</gene>
<evidence type="ECO:0000313" key="3">
    <source>
        <dbReference type="Proteomes" id="UP000231279"/>
    </source>
</evidence>
<sequence>MMLKGYVGMKLGYLMTKEGYLMFQGGYLMLQEGYLMFQEGYLMTQMQEGNWMMQEGDSMMQKVFKCLIKWTNLMMGGSYLRTQVVVELCRAVCEYMELVNVLQGAEKRQKQIVASLGNFFQNPGFSACFEATWMQKSITSPRTMRKFGKHHAHEPGTSGSSPEGQIVKYRHELRPYTMDTDPVPDKELPSYPFQDTDDNRVFGLENVPFQVEEIAQDELMVHELLGPPEHAEAGPSIGTIDPRLKGKGAADPQPQLTPDVHEPGTSGMSPKGQIVKYRHELRPYTMDTDRVPDKELPSYPLQDTGDNPAFGPENVPFQVEDNAQDELMVHELLGAPEQAEAGPSIGTFDPHLKGKGAADTQPQLTPDYFSSFPEDLAKEMSVQEFPLPGTESIATEEAICSMGFGAGAVMSSSDTELWSNVSNYCMPELGGSLDVWDIWLGGSSGIERWPDADSPFSPF</sequence>
<evidence type="ECO:0000256" key="1">
    <source>
        <dbReference type="SAM" id="MobiDB-lite"/>
    </source>
</evidence>
<feature type="region of interest" description="Disordered" evidence="1">
    <location>
        <begin position="229"/>
        <end position="273"/>
    </location>
</feature>
<dbReference type="STRING" id="429701.A0A2G9G0J8"/>
<dbReference type="Proteomes" id="UP000231279">
    <property type="component" value="Unassembled WGS sequence"/>
</dbReference>
<evidence type="ECO:0000313" key="2">
    <source>
        <dbReference type="EMBL" id="PIM98664.1"/>
    </source>
</evidence>
<feature type="region of interest" description="Disordered" evidence="1">
    <location>
        <begin position="144"/>
        <end position="196"/>
    </location>
</feature>